<dbReference type="AlphaFoldDB" id="A0A820LWT9"/>
<accession>A0A820LWT9</accession>
<organism evidence="2 3">
    <name type="scientific">Rotaria sordida</name>
    <dbReference type="NCBI Taxonomy" id="392033"/>
    <lineage>
        <taxon>Eukaryota</taxon>
        <taxon>Metazoa</taxon>
        <taxon>Spiralia</taxon>
        <taxon>Gnathifera</taxon>
        <taxon>Rotifera</taxon>
        <taxon>Eurotatoria</taxon>
        <taxon>Bdelloidea</taxon>
        <taxon>Philodinida</taxon>
        <taxon>Philodinidae</taxon>
        <taxon>Rotaria</taxon>
    </lineage>
</organism>
<sequence>EEENLKDNWEQESEEETINAEEPESPSTESNIYLCLT</sequence>
<name>A0A820LWT9_9BILA</name>
<protein>
    <submittedName>
        <fullName evidence="2">Uncharacterized protein</fullName>
    </submittedName>
</protein>
<feature type="compositionally biased region" description="Acidic residues" evidence="1">
    <location>
        <begin position="10"/>
        <end position="24"/>
    </location>
</feature>
<dbReference type="Proteomes" id="UP000663874">
    <property type="component" value="Unassembled WGS sequence"/>
</dbReference>
<evidence type="ECO:0000313" key="3">
    <source>
        <dbReference type="Proteomes" id="UP000663874"/>
    </source>
</evidence>
<feature type="region of interest" description="Disordered" evidence="1">
    <location>
        <begin position="1"/>
        <end position="37"/>
    </location>
</feature>
<evidence type="ECO:0000313" key="2">
    <source>
        <dbReference type="EMBL" id="CAF4363468.1"/>
    </source>
</evidence>
<gene>
    <name evidence="2" type="ORF">FNK824_LOCUS42743</name>
</gene>
<reference evidence="2" key="1">
    <citation type="submission" date="2021-02" db="EMBL/GenBank/DDBJ databases">
        <authorList>
            <person name="Nowell W R."/>
        </authorList>
    </citation>
    <scope>NUCLEOTIDE SEQUENCE</scope>
</reference>
<feature type="non-terminal residue" evidence="2">
    <location>
        <position position="1"/>
    </location>
</feature>
<dbReference type="EMBL" id="CAJOBE010053084">
    <property type="protein sequence ID" value="CAF4363468.1"/>
    <property type="molecule type" value="Genomic_DNA"/>
</dbReference>
<proteinExistence type="predicted"/>
<comment type="caution">
    <text evidence="2">The sequence shown here is derived from an EMBL/GenBank/DDBJ whole genome shotgun (WGS) entry which is preliminary data.</text>
</comment>
<evidence type="ECO:0000256" key="1">
    <source>
        <dbReference type="SAM" id="MobiDB-lite"/>
    </source>
</evidence>